<sequence>MAGRNPTAAVKAFIAPIQEALGLFASGNVTADSYRADVEGVLTFNRGEVVKLRGDNNVGLAMSMRYRIIQTDEPGRGPWKISTVGYMYELQLDGKTLYDYHWHPISVSHEVRPHLHCAAVGKGHIPTGRVMIEDVLNLAVHHGAKPNNMTRWKELDQLNREKFARGATWGVGPVGGRE</sequence>
<dbReference type="Proteomes" id="UP000192601">
    <property type="component" value="Unassembled WGS sequence"/>
</dbReference>
<dbReference type="EMBL" id="MVIJ01000002">
    <property type="protein sequence ID" value="ORB75838.1"/>
    <property type="molecule type" value="Genomic_DNA"/>
</dbReference>
<keyword evidence="2" id="KW-1185">Reference proteome</keyword>
<evidence type="ECO:0000313" key="1">
    <source>
        <dbReference type="EMBL" id="ORB75838.1"/>
    </source>
</evidence>
<dbReference type="RefSeq" id="WP_083174944.1">
    <property type="nucleotide sequence ID" value="NZ_MVIJ01000002.1"/>
</dbReference>
<comment type="caution">
    <text evidence="1">The sequence shown here is derived from an EMBL/GenBank/DDBJ whole genome shotgun (WGS) entry which is preliminary data.</text>
</comment>
<proteinExistence type="predicted"/>
<protein>
    <submittedName>
        <fullName evidence="1">Uncharacterized protein</fullName>
    </submittedName>
</protein>
<evidence type="ECO:0000313" key="2">
    <source>
        <dbReference type="Proteomes" id="UP000192601"/>
    </source>
</evidence>
<accession>A0A1X0KKJ8</accession>
<dbReference type="AlphaFoldDB" id="A0A1X0KKJ8"/>
<reference evidence="1 2" key="1">
    <citation type="submission" date="2017-02" db="EMBL/GenBank/DDBJ databases">
        <title>The new phylogeny of genus Mycobacterium.</title>
        <authorList>
            <person name="Tortoli E."/>
            <person name="Trovato A."/>
            <person name="Cirillo D.M."/>
        </authorList>
    </citation>
    <scope>NUCLEOTIDE SEQUENCE [LARGE SCALE GENOMIC DNA]</scope>
    <source>
        <strain evidence="1 2">DSM 43992</strain>
    </source>
</reference>
<name>A0A1X0KKJ8_MYCSC</name>
<dbReference type="OrthoDB" id="3688655at2"/>
<gene>
    <name evidence="1" type="ORF">BST44_02670</name>
</gene>
<organism evidence="1 2">
    <name type="scientific">Mycobacterium scrofulaceum</name>
    <dbReference type="NCBI Taxonomy" id="1783"/>
    <lineage>
        <taxon>Bacteria</taxon>
        <taxon>Bacillati</taxon>
        <taxon>Actinomycetota</taxon>
        <taxon>Actinomycetes</taxon>
        <taxon>Mycobacteriales</taxon>
        <taxon>Mycobacteriaceae</taxon>
        <taxon>Mycobacterium</taxon>
    </lineage>
</organism>
<dbReference type="STRING" id="1783.BST44_02670"/>